<evidence type="ECO:0000313" key="1">
    <source>
        <dbReference type="EMBL" id="RDF01844.1"/>
    </source>
</evidence>
<evidence type="ECO:0000313" key="2">
    <source>
        <dbReference type="Proteomes" id="UP000253999"/>
    </source>
</evidence>
<sequence>MVTEDFKKVAVSFAGGDGGNPNSDVWFCGLEWGIGDEASPDDFYKKFSLSPKLIPHSWLEDDFDGSWTTQYNQKLCWFLWYYYNLDWKSGESYEYFVSTYNVLYPQGIGFKLNMLPINFKNRSSIKWNDRFIKMTGFETFNEYREWCVQNRGAFYRQLIDECHPKVIICTGVTEKDNFFKFFTGEALYETKALEEFNIFYRKYNDTLICVCPFFGGPSGINSYDKMETLVESEKNYVNNFFIKFNIDR</sequence>
<proteinExistence type="predicted"/>
<comment type="caution">
    <text evidence="1">The sequence shown here is derived from an EMBL/GenBank/DDBJ whole genome shotgun (WGS) entry which is preliminary data.</text>
</comment>
<dbReference type="Proteomes" id="UP000253999">
    <property type="component" value="Unassembled WGS sequence"/>
</dbReference>
<dbReference type="EMBL" id="QEQD01000008">
    <property type="protein sequence ID" value="RDF01844.1"/>
    <property type="molecule type" value="Genomic_DNA"/>
</dbReference>
<protein>
    <submittedName>
        <fullName evidence="1">Uncharacterized protein</fullName>
    </submittedName>
</protein>
<accession>A0A369Z825</accession>
<dbReference type="STRING" id="735.B0185_07060"/>
<reference evidence="1 2" key="1">
    <citation type="submission" date="2018-05" db="EMBL/GenBank/DDBJ databases">
        <title>Draft Genome Sequences for a Diverse set of 7 Haemophilus Species.</title>
        <authorList>
            <person name="Nichols M."/>
            <person name="Topaz N."/>
            <person name="Wang X."/>
            <person name="Wang X."/>
            <person name="Boxrud D."/>
        </authorList>
    </citation>
    <scope>NUCLEOTIDE SEQUENCE [LARGE SCALE GENOMIC DNA]</scope>
    <source>
        <strain evidence="1 2">C2010039593</strain>
    </source>
</reference>
<gene>
    <name evidence="1" type="ORF">DPV98_07875</name>
</gene>
<name>A0A369Z825_HAEPH</name>
<dbReference type="AlphaFoldDB" id="A0A369Z825"/>
<organism evidence="1 2">
    <name type="scientific">Haemophilus parahaemolyticus</name>
    <dbReference type="NCBI Taxonomy" id="735"/>
    <lineage>
        <taxon>Bacteria</taxon>
        <taxon>Pseudomonadati</taxon>
        <taxon>Pseudomonadota</taxon>
        <taxon>Gammaproteobacteria</taxon>
        <taxon>Pasteurellales</taxon>
        <taxon>Pasteurellaceae</taxon>
        <taxon>Haemophilus</taxon>
    </lineage>
</organism>